<comment type="caution">
    <text evidence="2">The sequence shown here is derived from an EMBL/GenBank/DDBJ whole genome shotgun (WGS) entry which is preliminary data.</text>
</comment>
<feature type="transmembrane region" description="Helical" evidence="1">
    <location>
        <begin position="79"/>
        <end position="97"/>
    </location>
</feature>
<name>A0A175JFM7_ENTHI</name>
<dbReference type="VEuPathDB" id="AmoebaDB:KM1_037080"/>
<evidence type="ECO:0000256" key="1">
    <source>
        <dbReference type="SAM" id="Phobius"/>
    </source>
</evidence>
<keyword evidence="1" id="KW-1133">Transmembrane helix</keyword>
<sequence length="99" mass="11165">MSVSTLQPPNEKTCINQNQKINPYGIDELTHQPPNEIILENNKKELENYKPSEQCQVEENSDLPQNQVETISSSNPKEVIIITSVCAILYAVLLCFVGY</sequence>
<keyword evidence="1" id="KW-0812">Transmembrane</keyword>
<evidence type="ECO:0000313" key="2">
    <source>
        <dbReference type="EMBL" id="GAT92397.1"/>
    </source>
</evidence>
<evidence type="ECO:0000313" key="3">
    <source>
        <dbReference type="Proteomes" id="UP000078387"/>
    </source>
</evidence>
<dbReference type="AlphaFoldDB" id="A0A175JFM7"/>
<gene>
    <name evidence="2" type="ORF">CL6EHI_c00038</name>
</gene>
<reference evidence="2 3" key="1">
    <citation type="submission" date="2016-05" db="EMBL/GenBank/DDBJ databases">
        <title>First whole genome sequencing of Entamoeba histolytica HM1:IMSS-clone-6.</title>
        <authorList>
            <person name="Mukherjee Avik.K."/>
            <person name="Izumyama S."/>
            <person name="Nakada-Tsukui K."/>
            <person name="Nozaki T."/>
        </authorList>
    </citation>
    <scope>NUCLEOTIDE SEQUENCE [LARGE SCALE GENOMIC DNA]</scope>
    <source>
        <strain evidence="2 3">HM1:IMSS clone 6</strain>
    </source>
</reference>
<keyword evidence="1" id="KW-0472">Membrane</keyword>
<dbReference type="EMBL" id="BDEQ01000001">
    <property type="protein sequence ID" value="GAT92397.1"/>
    <property type="molecule type" value="Genomic_DNA"/>
</dbReference>
<protein>
    <submittedName>
        <fullName evidence="2">Fibronectin type III domain protein</fullName>
    </submittedName>
</protein>
<accession>A0A175JFM7</accession>
<dbReference type="Proteomes" id="UP000078387">
    <property type="component" value="Unassembled WGS sequence"/>
</dbReference>
<organism evidence="2 3">
    <name type="scientific">Entamoeba histolytica</name>
    <dbReference type="NCBI Taxonomy" id="5759"/>
    <lineage>
        <taxon>Eukaryota</taxon>
        <taxon>Amoebozoa</taxon>
        <taxon>Evosea</taxon>
        <taxon>Archamoebae</taxon>
        <taxon>Mastigamoebida</taxon>
        <taxon>Entamoebidae</taxon>
        <taxon>Entamoeba</taxon>
    </lineage>
</organism>
<proteinExistence type="predicted"/>